<gene>
    <name evidence="2" type="ORF">CTheo_1814</name>
</gene>
<evidence type="ECO:0000313" key="2">
    <source>
        <dbReference type="EMBL" id="KAB5594667.1"/>
    </source>
</evidence>
<name>A0A5N5QTX5_9AGAM</name>
<feature type="compositionally biased region" description="Polar residues" evidence="1">
    <location>
        <begin position="386"/>
        <end position="404"/>
    </location>
</feature>
<sequence>MPSENITSEPASLICRTETKFNQWAKLIHLNQGLHQDLPGELQGLLEASHKFPVWLGDPNADEFKPHSEIFASQIRIIQQGLLEGTTDVFRAQADARTTKQLSYALLPILNIPKTYRSSKKVQNCCGQMNEADMRTTLDQLLHHVWHNEAVPNFAHRLERKLQLPKSNSEGVTPVTEMISDSVVLFWDPADIFQELFDERPNDKPAWSCLARQHTPAILHWATEHKQDDPLAVSRQTRMAMVSGLYQRRALGFMNHFVFGTAHSGDHLDVFAGQWELVKSPADQATRPSPGEKDVREDQAAPDQKDRGTTPPADRRSTLRSSNKPPGNSTSNLPKKDKYEFYMLMRASRDLACKYAAEIFSDQYGEVRKLFVENCTWPADPKDSQQIRTSKSNSRANSPHQSGLETIEEEGRVRADFLLDLHDNGADEWEANDEWSFHSVNKGRPGWLDQLRRQPTPEPDQKVLEYLEGLSDEPADPGVENAGYMRPPLLDLTGGRIRKVGKLKKLSKIL</sequence>
<accession>A0A5N5QTX5</accession>
<proteinExistence type="predicted"/>
<evidence type="ECO:0000313" key="3">
    <source>
        <dbReference type="Proteomes" id="UP000383932"/>
    </source>
</evidence>
<reference evidence="2 3" key="1">
    <citation type="journal article" date="2019" name="Fungal Biol. Biotechnol.">
        <title>Draft genome sequence of fastidious pathogen Ceratobasidium theobromae, which causes vascular-streak dieback in Theobroma cacao.</title>
        <authorList>
            <person name="Ali S.S."/>
            <person name="Asman A."/>
            <person name="Shao J."/>
            <person name="Firmansyah A.P."/>
            <person name="Susilo A.W."/>
            <person name="Rosmana A."/>
            <person name="McMahon P."/>
            <person name="Junaid M."/>
            <person name="Guest D."/>
            <person name="Kheng T.Y."/>
            <person name="Meinhardt L.W."/>
            <person name="Bailey B.A."/>
        </authorList>
    </citation>
    <scope>NUCLEOTIDE SEQUENCE [LARGE SCALE GENOMIC DNA]</scope>
    <source>
        <strain evidence="2 3">CT2</strain>
    </source>
</reference>
<dbReference type="AlphaFoldDB" id="A0A5N5QTX5"/>
<dbReference type="EMBL" id="SSOP01000017">
    <property type="protein sequence ID" value="KAB5594667.1"/>
    <property type="molecule type" value="Genomic_DNA"/>
</dbReference>
<feature type="compositionally biased region" description="Polar residues" evidence="1">
    <location>
        <begin position="319"/>
        <end position="333"/>
    </location>
</feature>
<feature type="compositionally biased region" description="Basic and acidic residues" evidence="1">
    <location>
        <begin position="290"/>
        <end position="317"/>
    </location>
</feature>
<dbReference type="OrthoDB" id="3268756at2759"/>
<keyword evidence="3" id="KW-1185">Reference proteome</keyword>
<dbReference type="Proteomes" id="UP000383932">
    <property type="component" value="Unassembled WGS sequence"/>
</dbReference>
<protein>
    <submittedName>
        <fullName evidence="2">Uncharacterized protein</fullName>
    </submittedName>
</protein>
<evidence type="ECO:0000256" key="1">
    <source>
        <dbReference type="SAM" id="MobiDB-lite"/>
    </source>
</evidence>
<feature type="region of interest" description="Disordered" evidence="1">
    <location>
        <begin position="378"/>
        <end position="408"/>
    </location>
</feature>
<organism evidence="2 3">
    <name type="scientific">Ceratobasidium theobromae</name>
    <dbReference type="NCBI Taxonomy" id="1582974"/>
    <lineage>
        <taxon>Eukaryota</taxon>
        <taxon>Fungi</taxon>
        <taxon>Dikarya</taxon>
        <taxon>Basidiomycota</taxon>
        <taxon>Agaricomycotina</taxon>
        <taxon>Agaricomycetes</taxon>
        <taxon>Cantharellales</taxon>
        <taxon>Ceratobasidiaceae</taxon>
        <taxon>Ceratobasidium</taxon>
    </lineage>
</organism>
<comment type="caution">
    <text evidence="2">The sequence shown here is derived from an EMBL/GenBank/DDBJ whole genome shotgun (WGS) entry which is preliminary data.</text>
</comment>
<feature type="region of interest" description="Disordered" evidence="1">
    <location>
        <begin position="281"/>
        <end position="335"/>
    </location>
</feature>